<dbReference type="NCBIfam" id="NF003740">
    <property type="entry name" value="PRK05337.1"/>
    <property type="match status" value="1"/>
</dbReference>
<reference evidence="7 8" key="1">
    <citation type="submission" date="2016-11" db="EMBL/GenBank/DDBJ databases">
        <title>Comparative genomics of Bartonella apis.</title>
        <authorList>
            <person name="Engel P."/>
        </authorList>
    </citation>
    <scope>NUCLEOTIDE SEQUENCE [LARGE SCALE GENOMIC DNA]</scope>
    <source>
        <strain evidence="7 8">BBC0178</strain>
    </source>
</reference>
<dbReference type="PANTHER" id="PTHR30480:SF13">
    <property type="entry name" value="BETA-HEXOSAMINIDASE"/>
    <property type="match status" value="1"/>
</dbReference>
<dbReference type="Gene3D" id="3.20.20.300">
    <property type="entry name" value="Glycoside hydrolase, family 3, N-terminal domain"/>
    <property type="match status" value="1"/>
</dbReference>
<dbReference type="InterPro" id="IPR050226">
    <property type="entry name" value="NagZ_Beta-hexosaminidase"/>
</dbReference>
<keyword evidence="5 7" id="KW-0326">Glycosidase</keyword>
<dbReference type="AlphaFoldDB" id="A0A1U9MA34"/>
<dbReference type="GO" id="GO:0005975">
    <property type="term" value="P:carbohydrate metabolic process"/>
    <property type="evidence" value="ECO:0007669"/>
    <property type="project" value="InterPro"/>
</dbReference>
<comment type="similarity">
    <text evidence="2">Belongs to the glycosyl hydrolase 3 family.</text>
</comment>
<dbReference type="KEGG" id="bapa:BBC0178_008900"/>
<dbReference type="Pfam" id="PF00933">
    <property type="entry name" value="Glyco_hydro_3"/>
    <property type="match status" value="1"/>
</dbReference>
<dbReference type="GO" id="GO:0009254">
    <property type="term" value="P:peptidoglycan turnover"/>
    <property type="evidence" value="ECO:0007669"/>
    <property type="project" value="TreeGrafter"/>
</dbReference>
<evidence type="ECO:0000256" key="2">
    <source>
        <dbReference type="ARBA" id="ARBA00005336"/>
    </source>
</evidence>
<accession>A0A1U9MA34</accession>
<sequence>MISERRLETAKQLRTMQNMKAMIVGVSGLSLTAAEKDFIAENQPWAFILFARNIGSADEVKQLTSSLVLASGREDVFIFIDQEGGRVQRLRAPLAPDYPPAATLGELYKKDKAKGLRATFIMSRLHAFDLRRLGINADCLPLLDVPIEGADNVIGTRAYGNDYETVIALGRAAAEGLKAGGVLPVMKHIPGHGRALCDTHKSLARVDASLETLRLNDFAPFEALSDLPVAMTAHVVYESVDSEKPATLSKKVVGGIIRKEIDFDGLLMTDDLSMKALSGDLGDLAKEAFEAGCDLVLHCNGEQEEMQKIAAATPWLEGKSLERAKNATNWVGKPDQADEKALREEFQNLLALS</sequence>
<proteinExistence type="inferred from homology"/>
<dbReference type="PANTHER" id="PTHR30480">
    <property type="entry name" value="BETA-HEXOSAMINIDASE-RELATED"/>
    <property type="match status" value="1"/>
</dbReference>
<evidence type="ECO:0000259" key="6">
    <source>
        <dbReference type="Pfam" id="PF00933"/>
    </source>
</evidence>
<dbReference type="InterPro" id="IPR001764">
    <property type="entry name" value="Glyco_hydro_3_N"/>
</dbReference>
<keyword evidence="8" id="KW-1185">Reference proteome</keyword>
<dbReference type="PROSITE" id="PS00775">
    <property type="entry name" value="GLYCOSYL_HYDROL_F3"/>
    <property type="match status" value="1"/>
</dbReference>
<keyword evidence="4 7" id="KW-0378">Hydrolase</keyword>
<dbReference type="GO" id="GO:0004563">
    <property type="term" value="F:beta-N-acetylhexosaminidase activity"/>
    <property type="evidence" value="ECO:0007669"/>
    <property type="project" value="UniProtKB-EC"/>
</dbReference>
<organism evidence="7 8">
    <name type="scientific">Bartonella apihabitans</name>
    <dbReference type="NCBI Taxonomy" id="2750929"/>
    <lineage>
        <taxon>Bacteria</taxon>
        <taxon>Pseudomonadati</taxon>
        <taxon>Pseudomonadota</taxon>
        <taxon>Alphaproteobacteria</taxon>
        <taxon>Hyphomicrobiales</taxon>
        <taxon>Bartonellaceae</taxon>
        <taxon>Bartonella</taxon>
    </lineage>
</organism>
<gene>
    <name evidence="7" type="ORF">BBC0178_008900</name>
</gene>
<dbReference type="SUPFAM" id="SSF51445">
    <property type="entry name" value="(Trans)glycosidases"/>
    <property type="match status" value="1"/>
</dbReference>
<dbReference type="EMBL" id="CP015820">
    <property type="protein sequence ID" value="AQT42380.1"/>
    <property type="molecule type" value="Genomic_DNA"/>
</dbReference>
<evidence type="ECO:0000256" key="1">
    <source>
        <dbReference type="ARBA" id="ARBA00001231"/>
    </source>
</evidence>
<evidence type="ECO:0000256" key="5">
    <source>
        <dbReference type="ARBA" id="ARBA00023295"/>
    </source>
</evidence>
<evidence type="ECO:0000313" key="8">
    <source>
        <dbReference type="Proteomes" id="UP000189660"/>
    </source>
</evidence>
<evidence type="ECO:0000256" key="4">
    <source>
        <dbReference type="ARBA" id="ARBA00022801"/>
    </source>
</evidence>
<feature type="domain" description="Glycoside hydrolase family 3 N-terminal" evidence="6">
    <location>
        <begin position="24"/>
        <end position="312"/>
    </location>
</feature>
<dbReference type="EC" id="3.2.1.52" evidence="3"/>
<protein>
    <recommendedName>
        <fullName evidence="3">beta-N-acetylhexosaminidase</fullName>
        <ecNumber evidence="3">3.2.1.52</ecNumber>
    </recommendedName>
</protein>
<name>A0A1U9MA34_9HYPH</name>
<dbReference type="InterPro" id="IPR019800">
    <property type="entry name" value="Glyco_hydro_3_AS"/>
</dbReference>
<dbReference type="InterPro" id="IPR036962">
    <property type="entry name" value="Glyco_hydro_3_N_sf"/>
</dbReference>
<evidence type="ECO:0000256" key="3">
    <source>
        <dbReference type="ARBA" id="ARBA00012663"/>
    </source>
</evidence>
<dbReference type="InterPro" id="IPR017853">
    <property type="entry name" value="GH"/>
</dbReference>
<dbReference type="Proteomes" id="UP000189660">
    <property type="component" value="Chromosome"/>
</dbReference>
<comment type="catalytic activity">
    <reaction evidence="1">
        <text>Hydrolysis of terminal non-reducing N-acetyl-D-hexosamine residues in N-acetyl-beta-D-hexosaminides.</text>
        <dbReference type="EC" id="3.2.1.52"/>
    </reaction>
</comment>
<evidence type="ECO:0000313" key="7">
    <source>
        <dbReference type="EMBL" id="AQT42380.1"/>
    </source>
</evidence>